<dbReference type="AlphaFoldDB" id="A0A093SC68"/>
<organism evidence="2 3">
    <name type="scientific">Manacus vitellinus</name>
    <name type="common">golden-collared manakin</name>
    <dbReference type="NCBI Taxonomy" id="328815"/>
    <lineage>
        <taxon>Eukaryota</taxon>
        <taxon>Metazoa</taxon>
        <taxon>Chordata</taxon>
        <taxon>Craniata</taxon>
        <taxon>Vertebrata</taxon>
        <taxon>Euteleostomi</taxon>
        <taxon>Archelosauria</taxon>
        <taxon>Archosauria</taxon>
        <taxon>Dinosauria</taxon>
        <taxon>Saurischia</taxon>
        <taxon>Theropoda</taxon>
        <taxon>Coelurosauria</taxon>
        <taxon>Aves</taxon>
        <taxon>Neognathae</taxon>
        <taxon>Neoaves</taxon>
        <taxon>Telluraves</taxon>
        <taxon>Australaves</taxon>
        <taxon>Passeriformes</taxon>
        <taxon>Pipridae</taxon>
        <taxon>Manacus</taxon>
    </lineage>
</organism>
<reference evidence="2 3" key="1">
    <citation type="submission" date="2014-06" db="EMBL/GenBank/DDBJ databases">
        <title>Genome evolution of avian class.</title>
        <authorList>
            <person name="Zhang G."/>
            <person name="Li C."/>
        </authorList>
    </citation>
    <scope>NUCLEOTIDE SEQUENCE [LARGE SCALE GENOMIC DNA]</scope>
    <source>
        <strain evidence="2">BGI_N305</strain>
    </source>
</reference>
<sequence>EKSHLELEDCPSQSSVDEVPEQNPCPLERNICTINFTQNEACTEDAQRQCVSSTEETSGIM</sequence>
<accession>A0A093SC68</accession>
<name>A0A093SC68_9PASS</name>
<evidence type="ECO:0000313" key="3">
    <source>
        <dbReference type="Proteomes" id="UP000053258"/>
    </source>
</evidence>
<feature type="non-terminal residue" evidence="2">
    <location>
        <position position="1"/>
    </location>
</feature>
<evidence type="ECO:0000313" key="2">
    <source>
        <dbReference type="EMBL" id="KFW80414.1"/>
    </source>
</evidence>
<feature type="non-terminal residue" evidence="2">
    <location>
        <position position="61"/>
    </location>
</feature>
<dbReference type="Proteomes" id="UP000053258">
    <property type="component" value="Unassembled WGS sequence"/>
</dbReference>
<gene>
    <name evidence="2" type="ORF">N305_10133</name>
</gene>
<proteinExistence type="predicted"/>
<protein>
    <submittedName>
        <fullName evidence="2">Uncharacterized protein</fullName>
    </submittedName>
</protein>
<dbReference type="EMBL" id="KL670897">
    <property type="protein sequence ID" value="KFW80414.1"/>
    <property type="molecule type" value="Genomic_DNA"/>
</dbReference>
<dbReference type="OrthoDB" id="272624at2759"/>
<keyword evidence="3" id="KW-1185">Reference proteome</keyword>
<evidence type="ECO:0000256" key="1">
    <source>
        <dbReference type="SAM" id="MobiDB-lite"/>
    </source>
</evidence>
<feature type="region of interest" description="Disordered" evidence="1">
    <location>
        <begin position="1"/>
        <end position="22"/>
    </location>
</feature>